<evidence type="ECO:0000313" key="1">
    <source>
        <dbReference type="EMBL" id="GFY40019.1"/>
    </source>
</evidence>
<organism evidence="1 2">
    <name type="scientific">Trichonephila inaurata madagascariensis</name>
    <dbReference type="NCBI Taxonomy" id="2747483"/>
    <lineage>
        <taxon>Eukaryota</taxon>
        <taxon>Metazoa</taxon>
        <taxon>Ecdysozoa</taxon>
        <taxon>Arthropoda</taxon>
        <taxon>Chelicerata</taxon>
        <taxon>Arachnida</taxon>
        <taxon>Araneae</taxon>
        <taxon>Araneomorphae</taxon>
        <taxon>Entelegynae</taxon>
        <taxon>Araneoidea</taxon>
        <taxon>Nephilidae</taxon>
        <taxon>Trichonephila</taxon>
        <taxon>Trichonephila inaurata</taxon>
    </lineage>
</organism>
<accession>A0A8X6WTA9</accession>
<proteinExistence type="predicted"/>
<reference evidence="1" key="1">
    <citation type="submission" date="2020-08" db="EMBL/GenBank/DDBJ databases">
        <title>Multicomponent nature underlies the extraordinary mechanical properties of spider dragline silk.</title>
        <authorList>
            <person name="Kono N."/>
            <person name="Nakamura H."/>
            <person name="Mori M."/>
            <person name="Yoshida Y."/>
            <person name="Ohtoshi R."/>
            <person name="Malay A.D."/>
            <person name="Moran D.A.P."/>
            <person name="Tomita M."/>
            <person name="Numata K."/>
            <person name="Arakawa K."/>
        </authorList>
    </citation>
    <scope>NUCLEOTIDE SEQUENCE</scope>
</reference>
<dbReference type="Proteomes" id="UP000886998">
    <property type="component" value="Unassembled WGS sequence"/>
</dbReference>
<name>A0A8X6WTA9_9ARAC</name>
<comment type="caution">
    <text evidence="1">The sequence shown here is derived from an EMBL/GenBank/DDBJ whole genome shotgun (WGS) entry which is preliminary data.</text>
</comment>
<dbReference type="AlphaFoldDB" id="A0A8X6WTA9"/>
<dbReference type="EMBL" id="BMAV01001615">
    <property type="protein sequence ID" value="GFY40019.1"/>
    <property type="molecule type" value="Genomic_DNA"/>
</dbReference>
<keyword evidence="2" id="KW-1185">Reference proteome</keyword>
<dbReference type="OrthoDB" id="5986605at2759"/>
<evidence type="ECO:0000313" key="2">
    <source>
        <dbReference type="Proteomes" id="UP000886998"/>
    </source>
</evidence>
<protein>
    <submittedName>
        <fullName evidence="1">Uncharacterized protein</fullName>
    </submittedName>
</protein>
<gene>
    <name evidence="1" type="ORF">TNIN_492831</name>
</gene>
<sequence length="115" mass="12708">MVLFTKGDLGKKGKPHVPFTDEKMFSEKKLSSISKGLQKDELLERCSAGGKNQKSNESIHSVILGKNAQKKLLFPQKRLEMCVISAIGGYNFGFLPKSLAIEHNELSAISVENFP</sequence>